<dbReference type="OrthoDB" id="9182457at2"/>
<organism evidence="1 2">
    <name type="scientific">Azospirillum oryzae</name>
    <dbReference type="NCBI Taxonomy" id="286727"/>
    <lineage>
        <taxon>Bacteria</taxon>
        <taxon>Pseudomonadati</taxon>
        <taxon>Pseudomonadota</taxon>
        <taxon>Alphaproteobacteria</taxon>
        <taxon>Rhodospirillales</taxon>
        <taxon>Azospirillaceae</taxon>
        <taxon>Azospirillum</taxon>
    </lineage>
</organism>
<dbReference type="Proteomes" id="UP000509702">
    <property type="component" value="Plasmid unnamed7"/>
</dbReference>
<name>A0A6N1AWN7_9PROT</name>
<dbReference type="KEGG" id="aoz:HUE56_29315"/>
<geneLocation type="plasmid" evidence="1 2">
    <name>unnamed7</name>
</geneLocation>
<protein>
    <submittedName>
        <fullName evidence="1">Uncharacterized protein</fullName>
    </submittedName>
</protein>
<keyword evidence="1" id="KW-0614">Plasmid</keyword>
<dbReference type="InterPro" id="IPR010982">
    <property type="entry name" value="Lambda_DNA-bd_dom_sf"/>
</dbReference>
<dbReference type="AlphaFoldDB" id="A0A6N1AWN7"/>
<accession>A0A6N1AWN7</accession>
<dbReference type="SUPFAM" id="SSF47413">
    <property type="entry name" value="lambda repressor-like DNA-binding domains"/>
    <property type="match status" value="1"/>
</dbReference>
<dbReference type="Gene3D" id="1.10.260.40">
    <property type="entry name" value="lambda repressor-like DNA-binding domains"/>
    <property type="match status" value="1"/>
</dbReference>
<gene>
    <name evidence="1" type="ORF">HUE56_29315</name>
</gene>
<dbReference type="EMBL" id="CP054622">
    <property type="protein sequence ID" value="QKS54607.1"/>
    <property type="molecule type" value="Genomic_DNA"/>
</dbReference>
<sequence>MTSTSDTTMPRAVNAAIMTSEAFVWWLHTMQWTHSKAAQELGLSMSRIDEMLRGAKRGTNTPTTIPAYMSLACAALAEGLPPFAWDEEKGVMPPEDFERWRAEMGQELELGKPVPFRQIAAMLGLSSVETPAYWARGVRRDGKPAPIYRDRALALNALLHGVMPWTAER</sequence>
<evidence type="ECO:0000313" key="1">
    <source>
        <dbReference type="EMBL" id="QKS54607.1"/>
    </source>
</evidence>
<evidence type="ECO:0000313" key="2">
    <source>
        <dbReference type="Proteomes" id="UP000509702"/>
    </source>
</evidence>
<dbReference type="GO" id="GO:0003677">
    <property type="term" value="F:DNA binding"/>
    <property type="evidence" value="ECO:0007669"/>
    <property type="project" value="InterPro"/>
</dbReference>
<proteinExistence type="predicted"/>
<keyword evidence="2" id="KW-1185">Reference proteome</keyword>
<dbReference type="RefSeq" id="WP_109154438.1">
    <property type="nucleotide sequence ID" value="NZ_BSOV01000001.1"/>
</dbReference>
<reference evidence="1 2" key="1">
    <citation type="submission" date="2020-06" db="EMBL/GenBank/DDBJ databases">
        <title>Complete genome of Azosprillum oryzae KACC14407.</title>
        <authorList>
            <person name="Kim M."/>
            <person name="Park Y.-J."/>
            <person name="Shin J.-H."/>
        </authorList>
    </citation>
    <scope>NUCLEOTIDE SEQUENCE [LARGE SCALE GENOMIC DNA]</scope>
    <source>
        <strain evidence="1 2">KACC 14407</strain>
        <plasmid evidence="1 2">unnamed7</plasmid>
    </source>
</reference>